<evidence type="ECO:0000313" key="8">
    <source>
        <dbReference type="Proteomes" id="UP000630353"/>
    </source>
</evidence>
<dbReference type="Gene3D" id="3.30.420.140">
    <property type="entry name" value="YqgF/RNase H-like domain"/>
    <property type="match status" value="1"/>
</dbReference>
<evidence type="ECO:0000256" key="5">
    <source>
        <dbReference type="HAMAP-Rule" id="MF_00651"/>
    </source>
</evidence>
<reference evidence="7" key="1">
    <citation type="journal article" date="2014" name="Int. J. Syst. Evol. Microbiol.">
        <title>Complete genome sequence of Corynebacterium casei LMG S-19264T (=DSM 44701T), isolated from a smear-ripened cheese.</title>
        <authorList>
            <consortium name="US DOE Joint Genome Institute (JGI-PGF)"/>
            <person name="Walter F."/>
            <person name="Albersmeier A."/>
            <person name="Kalinowski J."/>
            <person name="Ruckert C."/>
        </authorList>
    </citation>
    <scope>NUCLEOTIDE SEQUENCE</scope>
    <source>
        <strain evidence="7">KCTC 42651</strain>
    </source>
</reference>
<dbReference type="AlphaFoldDB" id="A0A918XS46"/>
<name>A0A918XS46_9PROT</name>
<evidence type="ECO:0000313" key="7">
    <source>
        <dbReference type="EMBL" id="GHD49428.1"/>
    </source>
</evidence>
<dbReference type="SUPFAM" id="SSF53098">
    <property type="entry name" value="Ribonuclease H-like"/>
    <property type="match status" value="1"/>
</dbReference>
<organism evidence="7 8">
    <name type="scientific">Thalassobaculum fulvum</name>
    <dbReference type="NCBI Taxonomy" id="1633335"/>
    <lineage>
        <taxon>Bacteria</taxon>
        <taxon>Pseudomonadati</taxon>
        <taxon>Pseudomonadota</taxon>
        <taxon>Alphaproteobacteria</taxon>
        <taxon>Rhodospirillales</taxon>
        <taxon>Thalassobaculaceae</taxon>
        <taxon>Thalassobaculum</taxon>
    </lineage>
</organism>
<dbReference type="HAMAP" id="MF_00651">
    <property type="entry name" value="Nuclease_YqgF"/>
    <property type="match status" value="1"/>
</dbReference>
<comment type="function">
    <text evidence="5">Could be a nuclease involved in processing of the 5'-end of pre-16S rRNA.</text>
</comment>
<dbReference type="GO" id="GO:0004518">
    <property type="term" value="F:nuclease activity"/>
    <property type="evidence" value="ECO:0007669"/>
    <property type="project" value="UniProtKB-KW"/>
</dbReference>
<feature type="domain" description="YqgF/RNase H-like" evidence="6">
    <location>
        <begin position="17"/>
        <end position="117"/>
    </location>
</feature>
<dbReference type="CDD" id="cd16964">
    <property type="entry name" value="YqgF"/>
    <property type="match status" value="1"/>
</dbReference>
<dbReference type="Pfam" id="PF03652">
    <property type="entry name" value="RuvX"/>
    <property type="match status" value="1"/>
</dbReference>
<comment type="caution">
    <text evidence="7">The sequence shown here is derived from an EMBL/GenBank/DDBJ whole genome shotgun (WGS) entry which is preliminary data.</text>
</comment>
<protein>
    <recommendedName>
        <fullName evidence="5">Putative pre-16S rRNA nuclease</fullName>
        <ecNumber evidence="5">3.1.-.-</ecNumber>
    </recommendedName>
</protein>
<proteinExistence type="inferred from homology"/>
<evidence type="ECO:0000256" key="1">
    <source>
        <dbReference type="ARBA" id="ARBA00022490"/>
    </source>
</evidence>
<sequence length="156" mass="16742">MPLCKLADLPRLLPPGGRLMGLDFGTKTIGVAVSDAALRVASPVTIIRRRKFSADAAEIAELVESRNIGGFVVGLPLNMDGTEGPRCQATRDLTAELLLRLDLPCAFQDERMSTQAVERAMIAEADLTRARRKKAIDSAAAAWILQAALDSLPSTE</sequence>
<dbReference type="InterPro" id="IPR005227">
    <property type="entry name" value="YqgF"/>
</dbReference>
<accession>A0A918XS46</accession>
<dbReference type="EC" id="3.1.-.-" evidence="5"/>
<keyword evidence="1 5" id="KW-0963">Cytoplasm</keyword>
<dbReference type="PANTHER" id="PTHR33317:SF4">
    <property type="entry name" value="POLYNUCLEOTIDYL TRANSFERASE, RIBONUCLEASE H-LIKE SUPERFAMILY PROTEIN"/>
    <property type="match status" value="1"/>
</dbReference>
<comment type="similarity">
    <text evidence="5">Belongs to the YqgF HJR family.</text>
</comment>
<dbReference type="GO" id="GO:0005829">
    <property type="term" value="C:cytosol"/>
    <property type="evidence" value="ECO:0007669"/>
    <property type="project" value="TreeGrafter"/>
</dbReference>
<dbReference type="SMART" id="SM00732">
    <property type="entry name" value="YqgFc"/>
    <property type="match status" value="1"/>
</dbReference>
<comment type="subcellular location">
    <subcellularLocation>
        <location evidence="5">Cytoplasm</location>
    </subcellularLocation>
</comment>
<evidence type="ECO:0000259" key="6">
    <source>
        <dbReference type="SMART" id="SM00732"/>
    </source>
</evidence>
<dbReference type="PANTHER" id="PTHR33317">
    <property type="entry name" value="POLYNUCLEOTIDYL TRANSFERASE, RIBONUCLEASE H-LIKE SUPERFAMILY PROTEIN"/>
    <property type="match status" value="1"/>
</dbReference>
<evidence type="ECO:0000256" key="2">
    <source>
        <dbReference type="ARBA" id="ARBA00022517"/>
    </source>
</evidence>
<keyword evidence="3 5" id="KW-0540">Nuclease</keyword>
<dbReference type="RefSeq" id="WP_189989253.1">
    <property type="nucleotide sequence ID" value="NZ_BMZS01000004.1"/>
</dbReference>
<dbReference type="Proteomes" id="UP000630353">
    <property type="component" value="Unassembled WGS sequence"/>
</dbReference>
<keyword evidence="2 5" id="KW-0690">Ribosome biogenesis</keyword>
<dbReference type="InterPro" id="IPR012337">
    <property type="entry name" value="RNaseH-like_sf"/>
</dbReference>
<keyword evidence="8" id="KW-1185">Reference proteome</keyword>
<dbReference type="GO" id="GO:0000967">
    <property type="term" value="P:rRNA 5'-end processing"/>
    <property type="evidence" value="ECO:0007669"/>
    <property type="project" value="UniProtKB-UniRule"/>
</dbReference>
<dbReference type="NCBIfam" id="TIGR00250">
    <property type="entry name" value="RNAse_H_YqgF"/>
    <property type="match status" value="1"/>
</dbReference>
<keyword evidence="4 5" id="KW-0378">Hydrolase</keyword>
<evidence type="ECO:0000256" key="3">
    <source>
        <dbReference type="ARBA" id="ARBA00022722"/>
    </source>
</evidence>
<dbReference type="GO" id="GO:0016788">
    <property type="term" value="F:hydrolase activity, acting on ester bonds"/>
    <property type="evidence" value="ECO:0007669"/>
    <property type="project" value="UniProtKB-UniRule"/>
</dbReference>
<dbReference type="InterPro" id="IPR006641">
    <property type="entry name" value="YqgF/RNaseH-like_dom"/>
</dbReference>
<dbReference type="InterPro" id="IPR037027">
    <property type="entry name" value="YqgF/RNaseH-like_dom_sf"/>
</dbReference>
<dbReference type="EMBL" id="BMZS01000004">
    <property type="protein sequence ID" value="GHD49428.1"/>
    <property type="molecule type" value="Genomic_DNA"/>
</dbReference>
<gene>
    <name evidence="7" type="ORF">GCM10017083_21680</name>
</gene>
<evidence type="ECO:0000256" key="4">
    <source>
        <dbReference type="ARBA" id="ARBA00022801"/>
    </source>
</evidence>
<reference evidence="7" key="2">
    <citation type="submission" date="2020-09" db="EMBL/GenBank/DDBJ databases">
        <authorList>
            <person name="Sun Q."/>
            <person name="Kim S."/>
        </authorList>
    </citation>
    <scope>NUCLEOTIDE SEQUENCE</scope>
    <source>
        <strain evidence="7">KCTC 42651</strain>
    </source>
</reference>